<dbReference type="EMBL" id="CAAE01014976">
    <property type="protein sequence ID" value="CAG06566.1"/>
    <property type="molecule type" value="Genomic_DNA"/>
</dbReference>
<evidence type="ECO:0000313" key="1">
    <source>
        <dbReference type="EMBL" id="CAG06566.1"/>
    </source>
</evidence>
<sequence>MGRHRKWSLVARNPLATMRGHLGRRRKGVEGLCVSSLLGVLGSHTWLIGEEDVALLLERDSTPRCQHRRAHSLSFSFCSLLADGGSEDLADPRSPGVDPQFSHFSQGGGVDSDCAFEPDYGVPPFSMTEGLQHIRMMEGVSRSLPSSPLLSHQAISMRLQPVKKLTAPLRKAKFVESPRIPQSELGSPTHTFTTAKNPDLDTHCRGKFFFL</sequence>
<gene>
    <name evidence="1" type="ORF">GSTENG00026975001</name>
</gene>
<reference evidence="1" key="1">
    <citation type="journal article" date="2004" name="Nature">
        <title>Genome duplication in the teleost fish Tetraodon nigroviridis reveals the early vertebrate proto-karyotype.</title>
        <authorList>
            <person name="Jaillon O."/>
            <person name="Aury J.-M."/>
            <person name="Brunet F."/>
            <person name="Petit J.-L."/>
            <person name="Stange-Thomann N."/>
            <person name="Mauceli E."/>
            <person name="Bouneau L."/>
            <person name="Fischer C."/>
            <person name="Ozouf-Costaz C."/>
            <person name="Bernot A."/>
            <person name="Nicaud S."/>
            <person name="Jaffe D."/>
            <person name="Fisher S."/>
            <person name="Lutfalla G."/>
            <person name="Dossat C."/>
            <person name="Segurens B."/>
            <person name="Dasilva C."/>
            <person name="Salanoubat M."/>
            <person name="Levy M."/>
            <person name="Boudet N."/>
            <person name="Castellano S."/>
            <person name="Anthouard V."/>
            <person name="Jubin C."/>
            <person name="Castelli V."/>
            <person name="Katinka M."/>
            <person name="Vacherie B."/>
            <person name="Biemont C."/>
            <person name="Skalli Z."/>
            <person name="Cattolico L."/>
            <person name="Poulain J."/>
            <person name="De Berardinis V."/>
            <person name="Cruaud C."/>
            <person name="Duprat S."/>
            <person name="Brottier P."/>
            <person name="Coutanceau J.-P."/>
            <person name="Gouzy J."/>
            <person name="Parra G."/>
            <person name="Lardier G."/>
            <person name="Chapple C."/>
            <person name="McKernan K.J."/>
            <person name="McEwan P."/>
            <person name="Bosak S."/>
            <person name="Kellis M."/>
            <person name="Volff J.-N."/>
            <person name="Guigo R."/>
            <person name="Zody M.C."/>
            <person name="Mesirov J."/>
            <person name="Lindblad-Toh K."/>
            <person name="Birren B."/>
            <person name="Nusbaum C."/>
            <person name="Kahn D."/>
            <person name="Robinson-Rechavi M."/>
            <person name="Laudet V."/>
            <person name="Schachter V."/>
            <person name="Quetier F."/>
            <person name="Saurin W."/>
            <person name="Scarpelli C."/>
            <person name="Wincker P."/>
            <person name="Lander E.S."/>
            <person name="Weissenbach J."/>
            <person name="Roest Crollius H."/>
        </authorList>
    </citation>
    <scope>NUCLEOTIDE SEQUENCE [LARGE SCALE GENOMIC DNA]</scope>
</reference>
<dbReference type="KEGG" id="tng:GSTEN00026975G001"/>
<organism evidence="1">
    <name type="scientific">Tetraodon nigroviridis</name>
    <name type="common">Spotted green pufferfish</name>
    <name type="synonym">Chelonodon nigroviridis</name>
    <dbReference type="NCBI Taxonomy" id="99883"/>
    <lineage>
        <taxon>Eukaryota</taxon>
        <taxon>Metazoa</taxon>
        <taxon>Chordata</taxon>
        <taxon>Craniata</taxon>
        <taxon>Vertebrata</taxon>
        <taxon>Euteleostomi</taxon>
        <taxon>Actinopterygii</taxon>
        <taxon>Neopterygii</taxon>
        <taxon>Teleostei</taxon>
        <taxon>Neoteleostei</taxon>
        <taxon>Acanthomorphata</taxon>
        <taxon>Eupercaria</taxon>
        <taxon>Tetraodontiformes</taxon>
        <taxon>Tetradontoidea</taxon>
        <taxon>Tetraodontidae</taxon>
        <taxon>Tetraodon</taxon>
    </lineage>
</organism>
<accession>Q4RYG6</accession>
<dbReference type="OrthoDB" id="8960715at2759"/>
<protein>
    <submittedName>
        <fullName evidence="1">(spotted green pufferfish) hypothetical protein</fullName>
    </submittedName>
</protein>
<proteinExistence type="predicted"/>
<comment type="caution">
    <text evidence="1">The sequence shown here is derived from an EMBL/GenBank/DDBJ whole genome shotgun (WGS) entry which is preliminary data.</text>
</comment>
<dbReference type="AlphaFoldDB" id="Q4RYG6"/>
<reference evidence="1" key="2">
    <citation type="submission" date="2004-02" db="EMBL/GenBank/DDBJ databases">
        <authorList>
            <consortium name="Genoscope"/>
            <consortium name="Whitehead Institute Centre for Genome Research"/>
        </authorList>
    </citation>
    <scope>NUCLEOTIDE SEQUENCE</scope>
</reference>
<name>Q4RYG6_TETNG</name>